<dbReference type="Proteomes" id="UP000012023">
    <property type="component" value="Unassembled WGS sequence"/>
</dbReference>
<evidence type="ECO:0000313" key="2">
    <source>
        <dbReference type="Proteomes" id="UP000012023"/>
    </source>
</evidence>
<dbReference type="AlphaFoldDB" id="M3PQ98"/>
<proteinExistence type="predicted"/>
<dbReference type="HOGENOM" id="CLU_2818494_0_0_7"/>
<organism evidence="1 2">
    <name type="scientific">Helicobacter pylori GAM260BSi</name>
    <dbReference type="NCBI Taxonomy" id="1159046"/>
    <lineage>
        <taxon>Bacteria</taxon>
        <taxon>Pseudomonadati</taxon>
        <taxon>Campylobacterota</taxon>
        <taxon>Epsilonproteobacteria</taxon>
        <taxon>Campylobacterales</taxon>
        <taxon>Helicobacteraceae</taxon>
        <taxon>Helicobacter</taxon>
    </lineage>
</organism>
<dbReference type="EMBL" id="APDV01000081">
    <property type="protein sequence ID" value="EMH21605.1"/>
    <property type="molecule type" value="Genomic_DNA"/>
</dbReference>
<accession>M3PQ98</accession>
<sequence length="72" mass="8896">RSHTPHFLQRYQKIKIEIEIKIKMRIKIKEIRFFEIAWVILVKNNLNDTLILIEKSETIFKPFLNTIRAFYY</sequence>
<protein>
    <submittedName>
        <fullName evidence="1">Uncharacterized protein</fullName>
    </submittedName>
</protein>
<gene>
    <name evidence="1" type="ORF">HMPREF1418_01460</name>
</gene>
<evidence type="ECO:0000313" key="1">
    <source>
        <dbReference type="EMBL" id="EMH21605.1"/>
    </source>
</evidence>
<name>M3PQ98_HELPX</name>
<comment type="caution">
    <text evidence="1">The sequence shown here is derived from an EMBL/GenBank/DDBJ whole genome shotgun (WGS) entry which is preliminary data.</text>
</comment>
<feature type="non-terminal residue" evidence="1">
    <location>
        <position position="1"/>
    </location>
</feature>
<reference evidence="1 2" key="1">
    <citation type="submission" date="2012-11" db="EMBL/GenBank/DDBJ databases">
        <authorList>
            <person name="Weinstock G."/>
            <person name="Sodergren E."/>
            <person name="Lobos E.A."/>
            <person name="Fulton L."/>
            <person name="Fulton R."/>
            <person name="Courtney L."/>
            <person name="Fronick C."/>
            <person name="O'Laughlin M."/>
            <person name="Godfrey J."/>
            <person name="Wilson R.M."/>
            <person name="Miner T."/>
            <person name="Farmer C."/>
            <person name="Delehaunty K."/>
            <person name="Cordes M."/>
            <person name="Minx P."/>
            <person name="Tomlinson C."/>
            <person name="Chen J."/>
            <person name="Wollam A."/>
            <person name="Pepin K.H."/>
            <person name="Bhonagiri V."/>
            <person name="Zhang X."/>
            <person name="Suruliraj S."/>
            <person name="Antonio M."/>
            <person name="Secka O."/>
            <person name="Thomas J."/>
            <person name="Warren W."/>
            <person name="Mitreva M."/>
            <person name="Mardis E.R."/>
            <person name="Wilson R.K."/>
        </authorList>
    </citation>
    <scope>NUCLEOTIDE SEQUENCE [LARGE SCALE GENOMIC DNA]</scope>
    <source>
        <strain evidence="1 2">GAM260BSi</strain>
    </source>
</reference>